<comment type="caution">
    <text evidence="1">The sequence shown here is derived from an EMBL/GenBank/DDBJ whole genome shotgun (WGS) entry which is preliminary data.</text>
</comment>
<dbReference type="Proteomes" id="UP000023152">
    <property type="component" value="Unassembled WGS sequence"/>
</dbReference>
<organism evidence="1 2">
    <name type="scientific">Reticulomyxa filosa</name>
    <dbReference type="NCBI Taxonomy" id="46433"/>
    <lineage>
        <taxon>Eukaryota</taxon>
        <taxon>Sar</taxon>
        <taxon>Rhizaria</taxon>
        <taxon>Retaria</taxon>
        <taxon>Foraminifera</taxon>
        <taxon>Monothalamids</taxon>
        <taxon>Reticulomyxidae</taxon>
        <taxon>Reticulomyxa</taxon>
    </lineage>
</organism>
<gene>
    <name evidence="1" type="ORF">RFI_16593</name>
</gene>
<accession>X6N4D7</accession>
<protein>
    <submittedName>
        <fullName evidence="1">Uncharacterized protein</fullName>
    </submittedName>
</protein>
<sequence length="421" mass="49562">MELLGSEIMDPDVVNLCTAATIDNAPALFIFEDSISSKTSDALFQTLRQFPDIVRLRIKNYNKINDPERNLSKSYWSKWMKENKHSMYTKKRVLDINVYSRRQFGVSNEKQSENETVAEKKKWNLDASAIVSTYPYLFEQVLKAMTPCKTKFLLLVESPINAWKSTTFALKDVKSLENVENYLQEQVENNGVYNHFGTDSGNDAFAINLKRAYSWSLQNSVLLDDSVFLQHCHYARIVIALYTLRTHFQSFFVTPATVRHSRYNDMTINISHFFKIVQLEQLLKNWKEYNLLIMCWVKFDVWDWEQCRSLFSYFQSTPNHSTNDSVSPKPWRASPSEWIYTRMDPTSLSRILSFQQKMPFFDAYWDFFNDPKATPFNLPDLRSVHKSTNQNQMKTFRYCNDALYDLIELKPELVLGNFEEW</sequence>
<dbReference type="EMBL" id="ASPP01012412">
    <property type="protein sequence ID" value="ETO20624.1"/>
    <property type="molecule type" value="Genomic_DNA"/>
</dbReference>
<name>X6N4D7_RETFI</name>
<reference evidence="1 2" key="1">
    <citation type="journal article" date="2013" name="Curr. Biol.">
        <title>The Genome of the Foraminiferan Reticulomyxa filosa.</title>
        <authorList>
            <person name="Glockner G."/>
            <person name="Hulsmann N."/>
            <person name="Schleicher M."/>
            <person name="Noegel A.A."/>
            <person name="Eichinger L."/>
            <person name="Gallinger C."/>
            <person name="Pawlowski J."/>
            <person name="Sierra R."/>
            <person name="Euteneuer U."/>
            <person name="Pillet L."/>
            <person name="Moustafa A."/>
            <person name="Platzer M."/>
            <person name="Groth M."/>
            <person name="Szafranski K."/>
            <person name="Schliwa M."/>
        </authorList>
    </citation>
    <scope>NUCLEOTIDE SEQUENCE [LARGE SCALE GENOMIC DNA]</scope>
</reference>
<evidence type="ECO:0000313" key="2">
    <source>
        <dbReference type="Proteomes" id="UP000023152"/>
    </source>
</evidence>
<keyword evidence="2" id="KW-1185">Reference proteome</keyword>
<evidence type="ECO:0000313" key="1">
    <source>
        <dbReference type="EMBL" id="ETO20624.1"/>
    </source>
</evidence>
<proteinExistence type="predicted"/>
<dbReference type="AlphaFoldDB" id="X6N4D7"/>